<name>A0ABR7PMQ0_9BURK</name>
<dbReference type="Proteomes" id="UP000736373">
    <property type="component" value="Unassembled WGS sequence"/>
</dbReference>
<accession>A0ABR7PMQ0</accession>
<evidence type="ECO:0000313" key="1">
    <source>
        <dbReference type="EMBL" id="MBC8747426.1"/>
    </source>
</evidence>
<dbReference type="RefSeq" id="WP_187634522.1">
    <property type="nucleotide sequence ID" value="NZ_VZQQ01000009.1"/>
</dbReference>
<keyword evidence="2" id="KW-1185">Reference proteome</keyword>
<gene>
    <name evidence="1" type="ORF">F6X42_12660</name>
</gene>
<evidence type="ECO:0000313" key="2">
    <source>
        <dbReference type="Proteomes" id="UP000736373"/>
    </source>
</evidence>
<reference evidence="1 2" key="1">
    <citation type="submission" date="2019-09" db="EMBL/GenBank/DDBJ databases">
        <title>Paraburkholderia podalyriae sp. nov., A South African Podalyria-associated rhizobium.</title>
        <authorList>
            <person name="Mavima L."/>
            <person name="Beukes C.W."/>
            <person name="Palmer M."/>
            <person name="De Meyer S.E."/>
            <person name="James E.K."/>
            <person name="Maluk M."/>
            <person name="Avontuur J.R."/>
            <person name="Chan W.Y."/>
            <person name="Venter S.N."/>
            <person name="Steenkamp E.T."/>
        </authorList>
    </citation>
    <scope>NUCLEOTIDE SEQUENCE [LARGE SCALE GENOMIC DNA]</scope>
    <source>
        <strain evidence="1 2">WC7.3b</strain>
    </source>
</reference>
<sequence length="102" mass="11827">MSTQYYAPYRGCDVEVHVSLSRSHGLAGKYRRFRVSWTVTMPGFPTRELANLPEQFDFLTEHEAFKYGENRAHTFIDSMLSTPSQRRRLGDRRARAEGLAKD</sequence>
<dbReference type="EMBL" id="VZQQ01000009">
    <property type="protein sequence ID" value="MBC8747426.1"/>
    <property type="molecule type" value="Genomic_DNA"/>
</dbReference>
<comment type="caution">
    <text evidence="1">The sequence shown here is derived from an EMBL/GenBank/DDBJ whole genome shotgun (WGS) entry which is preliminary data.</text>
</comment>
<protein>
    <submittedName>
        <fullName evidence="1">Uncharacterized protein</fullName>
    </submittedName>
</protein>
<proteinExistence type="predicted"/>
<organism evidence="1 2">
    <name type="scientific">Paraburkholderia podalyriae</name>
    <dbReference type="NCBI Taxonomy" id="1938811"/>
    <lineage>
        <taxon>Bacteria</taxon>
        <taxon>Pseudomonadati</taxon>
        <taxon>Pseudomonadota</taxon>
        <taxon>Betaproteobacteria</taxon>
        <taxon>Burkholderiales</taxon>
        <taxon>Burkholderiaceae</taxon>
        <taxon>Paraburkholderia</taxon>
    </lineage>
</organism>